<accession>A0A366LL94</accession>
<proteinExistence type="predicted"/>
<evidence type="ECO:0000313" key="4">
    <source>
        <dbReference type="Proteomes" id="UP000253303"/>
    </source>
</evidence>
<protein>
    <recommendedName>
        <fullName evidence="5">Lipoprotein</fullName>
    </recommendedName>
</protein>
<evidence type="ECO:0000256" key="1">
    <source>
        <dbReference type="SAM" id="MobiDB-lite"/>
    </source>
</evidence>
<dbReference type="AlphaFoldDB" id="A0A366LL94"/>
<name>A0A366LL94_9ACTN</name>
<keyword evidence="2" id="KW-0732">Signal</keyword>
<dbReference type="PROSITE" id="PS51257">
    <property type="entry name" value="PROKAR_LIPOPROTEIN"/>
    <property type="match status" value="1"/>
</dbReference>
<feature type="signal peptide" evidence="2">
    <location>
        <begin position="1"/>
        <end position="22"/>
    </location>
</feature>
<keyword evidence="4" id="KW-1185">Reference proteome</keyword>
<dbReference type="InterPro" id="IPR006311">
    <property type="entry name" value="TAT_signal"/>
</dbReference>
<reference evidence="3 4" key="1">
    <citation type="submission" date="2018-06" db="EMBL/GenBank/DDBJ databases">
        <title>Sphaerisporangium craniellae sp. nov., isolated from a marine sponge in the South China Sea.</title>
        <authorList>
            <person name="Li L."/>
        </authorList>
    </citation>
    <scope>NUCLEOTIDE SEQUENCE [LARGE SCALE GENOMIC DNA]</scope>
    <source>
        <strain evidence="3 4">LHW63015</strain>
    </source>
</reference>
<feature type="chain" id="PRO_5016703687" description="Lipoprotein" evidence="2">
    <location>
        <begin position="23"/>
        <end position="162"/>
    </location>
</feature>
<comment type="caution">
    <text evidence="3">The sequence shown here is derived from an EMBL/GenBank/DDBJ whole genome shotgun (WGS) entry which is preliminary data.</text>
</comment>
<evidence type="ECO:0008006" key="5">
    <source>
        <dbReference type="Google" id="ProtNLM"/>
    </source>
</evidence>
<dbReference type="Proteomes" id="UP000253303">
    <property type="component" value="Unassembled WGS sequence"/>
</dbReference>
<feature type="region of interest" description="Disordered" evidence="1">
    <location>
        <begin position="81"/>
        <end position="132"/>
    </location>
</feature>
<evidence type="ECO:0000256" key="2">
    <source>
        <dbReference type="SAM" id="SignalP"/>
    </source>
</evidence>
<dbReference type="PROSITE" id="PS51318">
    <property type="entry name" value="TAT"/>
    <property type="match status" value="1"/>
</dbReference>
<gene>
    <name evidence="3" type="ORF">DP939_40775</name>
</gene>
<dbReference type="RefSeq" id="WP_113986187.1">
    <property type="nucleotide sequence ID" value="NZ_QMEY01000033.1"/>
</dbReference>
<evidence type="ECO:0000313" key="3">
    <source>
        <dbReference type="EMBL" id="RBQ14440.1"/>
    </source>
</evidence>
<dbReference type="EMBL" id="QMEY01000033">
    <property type="protein sequence ID" value="RBQ14440.1"/>
    <property type="molecule type" value="Genomic_DNA"/>
</dbReference>
<sequence>MRPPRLTRRVLLRGSAAGLAAAAVSGCAAERRTAPQPPDPQVVLLRELVADKERTVALYDRAARADADLVPFLRRHQAHLAELRRRLPPPPTPTPGATPGRTPTPARPSPGKVTPAALRDRERASAAARADQVRSAAPALAQLLASIGACEAAHAAALSRSL</sequence>
<dbReference type="OrthoDB" id="3536887at2"/>
<organism evidence="3 4">
    <name type="scientific">Spongiactinospora rosea</name>
    <dbReference type="NCBI Taxonomy" id="2248750"/>
    <lineage>
        <taxon>Bacteria</taxon>
        <taxon>Bacillati</taxon>
        <taxon>Actinomycetota</taxon>
        <taxon>Actinomycetes</taxon>
        <taxon>Streptosporangiales</taxon>
        <taxon>Streptosporangiaceae</taxon>
        <taxon>Spongiactinospora</taxon>
    </lineage>
</organism>